<dbReference type="EMBL" id="BNCD01000006">
    <property type="protein sequence ID" value="GHH77885.1"/>
    <property type="molecule type" value="Genomic_DNA"/>
</dbReference>
<dbReference type="SUPFAM" id="SSF46689">
    <property type="entry name" value="Homeodomain-like"/>
    <property type="match status" value="1"/>
</dbReference>
<dbReference type="InterPro" id="IPR001647">
    <property type="entry name" value="HTH_TetR"/>
</dbReference>
<keyword evidence="1 2" id="KW-0238">DNA-binding</keyword>
<accession>A0A919G4H9</accession>
<evidence type="ECO:0000256" key="1">
    <source>
        <dbReference type="ARBA" id="ARBA00023125"/>
    </source>
</evidence>
<evidence type="ECO:0000256" key="2">
    <source>
        <dbReference type="PROSITE-ProRule" id="PRU00335"/>
    </source>
</evidence>
<dbReference type="PANTHER" id="PTHR30328">
    <property type="entry name" value="TRANSCRIPTIONAL REPRESSOR"/>
    <property type="match status" value="1"/>
</dbReference>
<dbReference type="PROSITE" id="PS50977">
    <property type="entry name" value="HTH_TETR_2"/>
    <property type="match status" value="1"/>
</dbReference>
<sequence length="219" mass="24309">MPPAEKPAAGRTRDAARTRAEILDVATAEFARAGFTGARVDEIAARTRTTKRMIYYYFGSKEQLFTAVLERAYAVIRGAEQDLDVEHLDPVAAIRRLAELTFDHHEAHPDFIRLVSIENIHEAEHIAASEKLSRLNWPAIDVIARILENGRDSGAFTADVDAVNLHAMISSFCFFRVANRPTFAALFGRDLLAAGERERYRAMLGDMVIGYLTGGASSR</sequence>
<protein>
    <submittedName>
        <fullName evidence="4">TetR family transcriptional regulator</fullName>
    </submittedName>
</protein>
<dbReference type="GO" id="GO:0006355">
    <property type="term" value="P:regulation of DNA-templated transcription"/>
    <property type="evidence" value="ECO:0007669"/>
    <property type="project" value="UniProtKB-ARBA"/>
</dbReference>
<comment type="caution">
    <text evidence="4">The sequence shown here is derived from an EMBL/GenBank/DDBJ whole genome shotgun (WGS) entry which is preliminary data.</text>
</comment>
<feature type="DNA-binding region" description="H-T-H motif" evidence="2">
    <location>
        <begin position="39"/>
        <end position="58"/>
    </location>
</feature>
<dbReference type="Pfam" id="PF00440">
    <property type="entry name" value="TetR_N"/>
    <property type="match status" value="1"/>
</dbReference>
<dbReference type="InterPro" id="IPR050109">
    <property type="entry name" value="HTH-type_TetR-like_transc_reg"/>
</dbReference>
<dbReference type="Proteomes" id="UP000603708">
    <property type="component" value="Unassembled WGS sequence"/>
</dbReference>
<dbReference type="PRINTS" id="PR00455">
    <property type="entry name" value="HTHTETR"/>
</dbReference>
<dbReference type="RefSeq" id="WP_189931493.1">
    <property type="nucleotide sequence ID" value="NZ_BNCD01000006.1"/>
</dbReference>
<dbReference type="InterPro" id="IPR041474">
    <property type="entry name" value="NicS_C"/>
</dbReference>
<evidence type="ECO:0000259" key="3">
    <source>
        <dbReference type="PROSITE" id="PS50977"/>
    </source>
</evidence>
<evidence type="ECO:0000313" key="4">
    <source>
        <dbReference type="EMBL" id="GHH77885.1"/>
    </source>
</evidence>
<dbReference type="PANTHER" id="PTHR30328:SF54">
    <property type="entry name" value="HTH-TYPE TRANSCRIPTIONAL REPRESSOR SCO4008"/>
    <property type="match status" value="1"/>
</dbReference>
<dbReference type="AlphaFoldDB" id="A0A919G4H9"/>
<dbReference type="GO" id="GO:0003677">
    <property type="term" value="F:DNA binding"/>
    <property type="evidence" value="ECO:0007669"/>
    <property type="project" value="UniProtKB-UniRule"/>
</dbReference>
<dbReference type="Gene3D" id="1.10.357.10">
    <property type="entry name" value="Tetracycline Repressor, domain 2"/>
    <property type="match status" value="1"/>
</dbReference>
<keyword evidence="5" id="KW-1185">Reference proteome</keyword>
<evidence type="ECO:0000313" key="5">
    <source>
        <dbReference type="Proteomes" id="UP000603708"/>
    </source>
</evidence>
<name>A0A919G4H9_9ACTN</name>
<feature type="domain" description="HTH tetR-type" evidence="3">
    <location>
        <begin position="16"/>
        <end position="76"/>
    </location>
</feature>
<proteinExistence type="predicted"/>
<dbReference type="SUPFAM" id="SSF48498">
    <property type="entry name" value="Tetracyclin repressor-like, C-terminal domain"/>
    <property type="match status" value="1"/>
</dbReference>
<dbReference type="Pfam" id="PF17938">
    <property type="entry name" value="TetR_C_29"/>
    <property type="match status" value="1"/>
</dbReference>
<dbReference type="InterPro" id="IPR036271">
    <property type="entry name" value="Tet_transcr_reg_TetR-rel_C_sf"/>
</dbReference>
<reference evidence="4" key="1">
    <citation type="journal article" date="2014" name="Int. J. Syst. Evol. Microbiol.">
        <title>Complete genome sequence of Corynebacterium casei LMG S-19264T (=DSM 44701T), isolated from a smear-ripened cheese.</title>
        <authorList>
            <consortium name="US DOE Joint Genome Institute (JGI-PGF)"/>
            <person name="Walter F."/>
            <person name="Albersmeier A."/>
            <person name="Kalinowski J."/>
            <person name="Ruckert C."/>
        </authorList>
    </citation>
    <scope>NUCLEOTIDE SEQUENCE</scope>
    <source>
        <strain evidence="4">JCM 5069</strain>
    </source>
</reference>
<gene>
    <name evidence="4" type="primary">rutR</name>
    <name evidence="4" type="ORF">GCM10018793_27050</name>
</gene>
<reference evidence="4" key="2">
    <citation type="submission" date="2020-09" db="EMBL/GenBank/DDBJ databases">
        <authorList>
            <person name="Sun Q."/>
            <person name="Ohkuma M."/>
        </authorList>
    </citation>
    <scope>NUCLEOTIDE SEQUENCE</scope>
    <source>
        <strain evidence="4">JCM 5069</strain>
    </source>
</reference>
<dbReference type="InterPro" id="IPR009057">
    <property type="entry name" value="Homeodomain-like_sf"/>
</dbReference>
<organism evidence="4 5">
    <name type="scientific">Streptomyces sulfonofaciens</name>
    <dbReference type="NCBI Taxonomy" id="68272"/>
    <lineage>
        <taxon>Bacteria</taxon>
        <taxon>Bacillati</taxon>
        <taxon>Actinomycetota</taxon>
        <taxon>Actinomycetes</taxon>
        <taxon>Kitasatosporales</taxon>
        <taxon>Streptomycetaceae</taxon>
        <taxon>Streptomyces</taxon>
    </lineage>
</organism>